<dbReference type="SUPFAM" id="SSF46785">
    <property type="entry name" value="Winged helix' DNA-binding domain"/>
    <property type="match status" value="1"/>
</dbReference>
<evidence type="ECO:0000313" key="3">
    <source>
        <dbReference type="Proteomes" id="UP000005019"/>
    </source>
</evidence>
<dbReference type="NCBIfam" id="TIGR00738">
    <property type="entry name" value="rrf2_super"/>
    <property type="match status" value="1"/>
</dbReference>
<dbReference type="InterPro" id="IPR036390">
    <property type="entry name" value="WH_DNA-bd_sf"/>
</dbReference>
<dbReference type="Pfam" id="PF02082">
    <property type="entry name" value="Rrf2"/>
    <property type="match status" value="1"/>
</dbReference>
<dbReference type="InterPro" id="IPR000944">
    <property type="entry name" value="Tscrpt_reg_Rrf2"/>
</dbReference>
<dbReference type="eggNOG" id="COG1959">
    <property type="taxonomic scope" value="Bacteria"/>
</dbReference>
<feature type="region of interest" description="Disordered" evidence="1">
    <location>
        <begin position="162"/>
        <end position="181"/>
    </location>
</feature>
<dbReference type="InterPro" id="IPR030489">
    <property type="entry name" value="TR_Rrf2-type_CS"/>
</dbReference>
<dbReference type="OrthoDB" id="9800519at2"/>
<name>F5RCG4_METUF</name>
<dbReference type="PANTHER" id="PTHR33221">
    <property type="entry name" value="WINGED HELIX-TURN-HELIX TRANSCRIPTIONAL REGULATOR, RRF2 FAMILY"/>
    <property type="match status" value="1"/>
</dbReference>
<dbReference type="PANTHER" id="PTHR33221:SF13">
    <property type="entry name" value="TRANSCRIPTIONAL REGULATOR-RELATED"/>
    <property type="match status" value="1"/>
</dbReference>
<comment type="caution">
    <text evidence="2">The sequence shown here is derived from an EMBL/GenBank/DDBJ whole genome shotgun (WGS) entry which is preliminary data.</text>
</comment>
<sequence length="181" mass="19601">MSHISTGVEYALHCLIFLAALPPEAEGASVRDLADMQGISTEFAAKLFTRLHKAGITVATEGVKGGFRLGRAPERISVHDVVLAIDGDKALFDCREIRHRCAIFGDSPPQWATEGVCSVHAVMLEAEKRMRDALRSHTLADLVNRTATKMPPQTASEVVQWFGQRRESRKGPAAPAPGGES</sequence>
<protein>
    <submittedName>
        <fullName evidence="2">Transcriptional regulator</fullName>
    </submittedName>
</protein>
<dbReference type="InterPro" id="IPR036388">
    <property type="entry name" value="WH-like_DNA-bd_sf"/>
</dbReference>
<accession>F5RCG4</accession>
<dbReference type="PROSITE" id="PS01332">
    <property type="entry name" value="HTH_RRF2_1"/>
    <property type="match status" value="1"/>
</dbReference>
<keyword evidence="3" id="KW-1185">Reference proteome</keyword>
<proteinExistence type="predicted"/>
<evidence type="ECO:0000313" key="2">
    <source>
        <dbReference type="EMBL" id="EGK71747.1"/>
    </source>
</evidence>
<dbReference type="EMBL" id="AFHG01000048">
    <property type="protein sequence ID" value="EGK71747.1"/>
    <property type="molecule type" value="Genomic_DNA"/>
</dbReference>
<dbReference type="PROSITE" id="PS51197">
    <property type="entry name" value="HTH_RRF2_2"/>
    <property type="match status" value="1"/>
</dbReference>
<organism evidence="2 3">
    <name type="scientific">Methyloversatilis universalis (strain ATCC BAA-1314 / DSM 25237 / JCM 13912 / CCUG 52030 / FAM5)</name>
    <dbReference type="NCBI Taxonomy" id="1000565"/>
    <lineage>
        <taxon>Bacteria</taxon>
        <taxon>Pseudomonadati</taxon>
        <taxon>Pseudomonadota</taxon>
        <taxon>Betaproteobacteria</taxon>
        <taxon>Nitrosomonadales</taxon>
        <taxon>Sterolibacteriaceae</taxon>
        <taxon>Methyloversatilis</taxon>
    </lineage>
</organism>
<evidence type="ECO:0000256" key="1">
    <source>
        <dbReference type="SAM" id="MobiDB-lite"/>
    </source>
</evidence>
<dbReference type="RefSeq" id="WP_008061198.1">
    <property type="nucleotide sequence ID" value="NZ_AFHG01000048.1"/>
</dbReference>
<dbReference type="GO" id="GO:0003700">
    <property type="term" value="F:DNA-binding transcription factor activity"/>
    <property type="evidence" value="ECO:0007669"/>
    <property type="project" value="TreeGrafter"/>
</dbReference>
<dbReference type="Gene3D" id="1.10.10.10">
    <property type="entry name" value="Winged helix-like DNA-binding domain superfamily/Winged helix DNA-binding domain"/>
    <property type="match status" value="1"/>
</dbReference>
<dbReference type="Proteomes" id="UP000005019">
    <property type="component" value="Unassembled WGS sequence"/>
</dbReference>
<dbReference type="GO" id="GO:0005829">
    <property type="term" value="C:cytosol"/>
    <property type="evidence" value="ECO:0007669"/>
    <property type="project" value="TreeGrafter"/>
</dbReference>
<gene>
    <name evidence="2" type="ORF">METUNv1_01971</name>
</gene>
<reference evidence="2 3" key="1">
    <citation type="journal article" date="2011" name="J. Bacteriol.">
        <title>Genome sequence of Methyloversatilis universalis FAM5T, a methylotrophic representative of the order Rhodocyclales.</title>
        <authorList>
            <person name="Kittichotirat W."/>
            <person name="Good N.M."/>
            <person name="Hall R."/>
            <person name="Bringel F."/>
            <person name="Lajus A."/>
            <person name="Medigue C."/>
            <person name="Smalley N.E."/>
            <person name="Beck D."/>
            <person name="Bumgarner R."/>
            <person name="Vuilleumier S."/>
            <person name="Kalyuzhnaya M.G."/>
        </authorList>
    </citation>
    <scope>NUCLEOTIDE SEQUENCE [LARGE SCALE GENOMIC DNA]</scope>
    <source>
        <strain evidence="3">ATCC BAA-1314 / JCM 13912 / FAM5</strain>
    </source>
</reference>
<dbReference type="STRING" id="1000565.METUNv1_01971"/>
<dbReference type="AlphaFoldDB" id="F5RCG4"/>